<keyword evidence="3" id="KW-0793">Thylakoid</keyword>
<dbReference type="NCBIfam" id="NF002708">
    <property type="entry name" value="PRK02515.1"/>
    <property type="match status" value="1"/>
</dbReference>
<dbReference type="GO" id="GO:0015979">
    <property type="term" value="P:photosynthesis"/>
    <property type="evidence" value="ECO:0007669"/>
    <property type="project" value="InterPro"/>
</dbReference>
<dbReference type="InterPro" id="IPR010527">
    <property type="entry name" value="PSII_PsbU"/>
</dbReference>
<evidence type="ECO:0000256" key="5">
    <source>
        <dbReference type="ARBA" id="ARBA00043089"/>
    </source>
</evidence>
<evidence type="ECO:0000313" key="6">
    <source>
        <dbReference type="EMBL" id="EWM24702.1"/>
    </source>
</evidence>
<sequence length="217" mass="24027">MGPLSWKTPIHLCHQMAFMAQLQATCIRVHAILRNLSSYGFKFTGTHFLPMHYPPSTTSRPHLSHTMKSIIALLLAAPALAFMPPTPAPQRTEVIMSASRDWKKDLAKAAFVVMPMVAPLVAGAKIDYEGVGYLGGSEKIDVNNANVRVYSRFPGMYPTVAGKIVSHGPYKSVADLYSISGLTEQEKSILKKYESKFITLEPAPEYTIDRINNGLYR</sequence>
<dbReference type="OrthoDB" id="203347at2759"/>
<dbReference type="Proteomes" id="UP000019335">
    <property type="component" value="Chromosome 13"/>
</dbReference>
<dbReference type="Pfam" id="PF06514">
    <property type="entry name" value="PsbU"/>
    <property type="match status" value="1"/>
</dbReference>
<comment type="subcellular location">
    <subcellularLocation>
        <location evidence="1">Membrane</location>
        <topology evidence="1">Peripheral membrane protein</topology>
    </subcellularLocation>
</comment>
<keyword evidence="7" id="KW-1185">Reference proteome</keyword>
<organism evidence="6 7">
    <name type="scientific">Nannochloropsis gaditana</name>
    <dbReference type="NCBI Taxonomy" id="72520"/>
    <lineage>
        <taxon>Eukaryota</taxon>
        <taxon>Sar</taxon>
        <taxon>Stramenopiles</taxon>
        <taxon>Ochrophyta</taxon>
        <taxon>Eustigmatophyceae</taxon>
        <taxon>Eustigmatales</taxon>
        <taxon>Monodopsidaceae</taxon>
        <taxon>Nannochloropsis</taxon>
    </lineage>
</organism>
<proteinExistence type="inferred from homology"/>
<keyword evidence="4" id="KW-0472">Membrane</keyword>
<accession>W7TEW9</accession>
<comment type="caution">
    <text evidence="6">The sequence shown here is derived from an EMBL/GenBank/DDBJ whole genome shotgun (WGS) entry which is preliminary data.</text>
</comment>
<dbReference type="GO" id="GO:0019898">
    <property type="term" value="C:extrinsic component of membrane"/>
    <property type="evidence" value="ECO:0007669"/>
    <property type="project" value="InterPro"/>
</dbReference>
<evidence type="ECO:0000256" key="4">
    <source>
        <dbReference type="ARBA" id="ARBA00023136"/>
    </source>
</evidence>
<name>W7TEW9_9STRA</name>
<dbReference type="EMBL" id="AZIL01001169">
    <property type="protein sequence ID" value="EWM24702.1"/>
    <property type="molecule type" value="Genomic_DNA"/>
</dbReference>
<gene>
    <name evidence="6" type="ORF">Naga_100076g3</name>
</gene>
<dbReference type="AlphaFoldDB" id="W7TEW9"/>
<dbReference type="GO" id="GO:0009523">
    <property type="term" value="C:photosystem II"/>
    <property type="evidence" value="ECO:0007669"/>
    <property type="project" value="InterPro"/>
</dbReference>
<evidence type="ECO:0000256" key="2">
    <source>
        <dbReference type="ARBA" id="ARBA00010827"/>
    </source>
</evidence>
<dbReference type="SUPFAM" id="SSF81585">
    <property type="entry name" value="PsbU/PolX domain-like"/>
    <property type="match status" value="1"/>
</dbReference>
<evidence type="ECO:0000313" key="7">
    <source>
        <dbReference type="Proteomes" id="UP000019335"/>
    </source>
</evidence>
<reference evidence="6 7" key="1">
    <citation type="journal article" date="2014" name="Mol. Plant">
        <title>Chromosome Scale Genome Assembly and Transcriptome Profiling of Nannochloropsis gaditana in Nitrogen Depletion.</title>
        <authorList>
            <person name="Corteggiani Carpinelli E."/>
            <person name="Telatin A."/>
            <person name="Vitulo N."/>
            <person name="Forcato C."/>
            <person name="D'Angelo M."/>
            <person name="Schiavon R."/>
            <person name="Vezzi A."/>
            <person name="Giacometti G.M."/>
            <person name="Morosinotto T."/>
            <person name="Valle G."/>
        </authorList>
    </citation>
    <scope>NUCLEOTIDE SEQUENCE [LARGE SCALE GENOMIC DNA]</scope>
    <source>
        <strain evidence="6 7">B-31</strain>
    </source>
</reference>
<comment type="similarity">
    <text evidence="2">Belongs to the PsbU family.</text>
</comment>
<dbReference type="Gene3D" id="1.10.150.320">
    <property type="entry name" value="Photosystem II 12 kDa extrinsic protein"/>
    <property type="match status" value="1"/>
</dbReference>
<dbReference type="GO" id="GO:0042549">
    <property type="term" value="P:photosystem II stabilization"/>
    <property type="evidence" value="ECO:0007669"/>
    <property type="project" value="InterPro"/>
</dbReference>
<evidence type="ECO:0000256" key="3">
    <source>
        <dbReference type="ARBA" id="ARBA00023078"/>
    </source>
</evidence>
<protein>
    <recommendedName>
        <fullName evidence="5">Photosystem II 12 kDa extrinsic protein</fullName>
    </recommendedName>
</protein>
<evidence type="ECO:0000256" key="1">
    <source>
        <dbReference type="ARBA" id="ARBA00004170"/>
    </source>
</evidence>